<keyword evidence="3" id="KW-1185">Reference proteome</keyword>
<proteinExistence type="predicted"/>
<dbReference type="EMBL" id="QYYH01000016">
    <property type="protein sequence ID" value="RJY18744.1"/>
    <property type="molecule type" value="Genomic_DNA"/>
</dbReference>
<reference evidence="2 3" key="1">
    <citation type="submission" date="2018-09" db="EMBL/GenBank/DDBJ databases">
        <title>Phylogeny of the Shewanellaceae, and recommendation for two new genera, Pseudoshewanella and Parashewanella.</title>
        <authorList>
            <person name="Wang G."/>
        </authorList>
    </citation>
    <scope>NUCLEOTIDE SEQUENCE [LARGE SCALE GENOMIC DNA]</scope>
    <source>
        <strain evidence="2 3">KCTC 22492</strain>
    </source>
</reference>
<organism evidence="2 3">
    <name type="scientific">Parashewanella spongiae</name>
    <dbReference type="NCBI Taxonomy" id="342950"/>
    <lineage>
        <taxon>Bacteria</taxon>
        <taxon>Pseudomonadati</taxon>
        <taxon>Pseudomonadota</taxon>
        <taxon>Gammaproteobacteria</taxon>
        <taxon>Alteromonadales</taxon>
        <taxon>Shewanellaceae</taxon>
        <taxon>Parashewanella</taxon>
    </lineage>
</organism>
<evidence type="ECO:0000313" key="3">
    <source>
        <dbReference type="Proteomes" id="UP000273022"/>
    </source>
</evidence>
<feature type="domain" description="LRAT" evidence="1">
    <location>
        <begin position="8"/>
        <end position="101"/>
    </location>
</feature>
<dbReference type="AlphaFoldDB" id="A0A3A6TZZ3"/>
<dbReference type="RefSeq" id="WP_121852349.1">
    <property type="nucleotide sequence ID" value="NZ_CP037952.1"/>
</dbReference>
<dbReference type="InterPro" id="IPR007053">
    <property type="entry name" value="LRAT_dom"/>
</dbReference>
<dbReference type="Gene3D" id="3.90.1720.10">
    <property type="entry name" value="endopeptidase domain like (from Nostoc punctiforme)"/>
    <property type="match status" value="1"/>
</dbReference>
<dbReference type="OrthoDB" id="9812095at2"/>
<sequence length="151" mass="16604">MDLNIGDLLYRSKGIVQHVGVFLGGNKVLHNSPDCNTAIVSLEKFSADKPIKVVRRSIKEPEFFKQRIDYALTIEKTYNPFSYNCEQLATYVVEGNSQSKQIVGTVIGSAIGLIVDRVFNLKSPVLSMAAGGIAGCAVINKQRQYDSKVHV</sequence>
<gene>
    <name evidence="2" type="ORF">D5R81_03915</name>
</gene>
<accession>A0A3A6TZZ3</accession>
<protein>
    <recommendedName>
        <fullName evidence="1">LRAT domain-containing protein</fullName>
    </recommendedName>
</protein>
<comment type="caution">
    <text evidence="2">The sequence shown here is derived from an EMBL/GenBank/DDBJ whole genome shotgun (WGS) entry which is preliminary data.</text>
</comment>
<evidence type="ECO:0000313" key="2">
    <source>
        <dbReference type="EMBL" id="RJY18744.1"/>
    </source>
</evidence>
<dbReference type="Proteomes" id="UP000273022">
    <property type="component" value="Unassembled WGS sequence"/>
</dbReference>
<dbReference type="PROSITE" id="PS51934">
    <property type="entry name" value="LRAT"/>
    <property type="match status" value="1"/>
</dbReference>
<name>A0A3A6TZZ3_9GAMM</name>
<evidence type="ECO:0000259" key="1">
    <source>
        <dbReference type="PROSITE" id="PS51934"/>
    </source>
</evidence>